<protein>
    <submittedName>
        <fullName evidence="1">Uncharacterized protein</fullName>
    </submittedName>
</protein>
<reference evidence="1 2" key="1">
    <citation type="journal article" date="2022" name="New Phytol.">
        <title>Ecological generalism drives hyperdiversity of secondary metabolite gene clusters in xylarialean endophytes.</title>
        <authorList>
            <person name="Franco M.E.E."/>
            <person name="Wisecaver J.H."/>
            <person name="Arnold A.E."/>
            <person name="Ju Y.M."/>
            <person name="Slot J.C."/>
            <person name="Ahrendt S."/>
            <person name="Moore L.P."/>
            <person name="Eastman K.E."/>
            <person name="Scott K."/>
            <person name="Konkel Z."/>
            <person name="Mondo S.J."/>
            <person name="Kuo A."/>
            <person name="Hayes R.D."/>
            <person name="Haridas S."/>
            <person name="Andreopoulos B."/>
            <person name="Riley R."/>
            <person name="LaButti K."/>
            <person name="Pangilinan J."/>
            <person name="Lipzen A."/>
            <person name="Amirebrahimi M."/>
            <person name="Yan J."/>
            <person name="Adam C."/>
            <person name="Keymanesh K."/>
            <person name="Ng V."/>
            <person name="Louie K."/>
            <person name="Northen T."/>
            <person name="Drula E."/>
            <person name="Henrissat B."/>
            <person name="Hsieh H.M."/>
            <person name="Youens-Clark K."/>
            <person name="Lutzoni F."/>
            <person name="Miadlikowska J."/>
            <person name="Eastwood D.C."/>
            <person name="Hamelin R.C."/>
            <person name="Grigoriev I.V."/>
            <person name="U'Ren J.M."/>
        </authorList>
    </citation>
    <scope>NUCLEOTIDE SEQUENCE [LARGE SCALE GENOMIC DNA]</scope>
    <source>
        <strain evidence="1 2">CBS 119005</strain>
    </source>
</reference>
<accession>A0ACB9YGK5</accession>
<name>A0ACB9YGK5_9PEZI</name>
<sequence>MKPKITATVVLALLFKQAAAISTFTAGRDSIPSTAEQNSPSQPLLLKGALPVINPLAAVLQGPDPVAPRPSASPVVASEPQPAGRSAATESEAPIDTPPISYLPYFPAPSSSAEELHDLVGDIGIALALVAAAAILWA</sequence>
<dbReference type="EMBL" id="MU393714">
    <property type="protein sequence ID" value="KAI4858610.1"/>
    <property type="molecule type" value="Genomic_DNA"/>
</dbReference>
<keyword evidence="2" id="KW-1185">Reference proteome</keyword>
<evidence type="ECO:0000313" key="2">
    <source>
        <dbReference type="Proteomes" id="UP001497700"/>
    </source>
</evidence>
<dbReference type="Proteomes" id="UP001497700">
    <property type="component" value="Unassembled WGS sequence"/>
</dbReference>
<proteinExistence type="predicted"/>
<evidence type="ECO:0000313" key="1">
    <source>
        <dbReference type="EMBL" id="KAI4858610.1"/>
    </source>
</evidence>
<gene>
    <name evidence="1" type="ORF">F4820DRAFT_216384</name>
</gene>
<comment type="caution">
    <text evidence="1">The sequence shown here is derived from an EMBL/GenBank/DDBJ whole genome shotgun (WGS) entry which is preliminary data.</text>
</comment>
<organism evidence="1 2">
    <name type="scientific">Hypoxylon rubiginosum</name>
    <dbReference type="NCBI Taxonomy" id="110542"/>
    <lineage>
        <taxon>Eukaryota</taxon>
        <taxon>Fungi</taxon>
        <taxon>Dikarya</taxon>
        <taxon>Ascomycota</taxon>
        <taxon>Pezizomycotina</taxon>
        <taxon>Sordariomycetes</taxon>
        <taxon>Xylariomycetidae</taxon>
        <taxon>Xylariales</taxon>
        <taxon>Hypoxylaceae</taxon>
        <taxon>Hypoxylon</taxon>
    </lineage>
</organism>